<dbReference type="EMBL" id="SRXW01000001">
    <property type="protein sequence ID" value="TGY89582.1"/>
    <property type="molecule type" value="Genomic_DNA"/>
</dbReference>
<dbReference type="Gene3D" id="3.30.70.270">
    <property type="match status" value="1"/>
</dbReference>
<dbReference type="Proteomes" id="UP000308054">
    <property type="component" value="Unassembled WGS sequence"/>
</dbReference>
<dbReference type="OrthoDB" id="9812260at2"/>
<dbReference type="InterPro" id="IPR043128">
    <property type="entry name" value="Rev_trsase/Diguanyl_cyclase"/>
</dbReference>
<dbReference type="CDD" id="cd01949">
    <property type="entry name" value="GGDEF"/>
    <property type="match status" value="1"/>
</dbReference>
<dbReference type="InterPro" id="IPR029787">
    <property type="entry name" value="Nucleotide_cyclase"/>
</dbReference>
<dbReference type="PANTHER" id="PTHR45138">
    <property type="entry name" value="REGULATORY COMPONENTS OF SENSORY TRANSDUCTION SYSTEM"/>
    <property type="match status" value="1"/>
</dbReference>
<dbReference type="InterPro" id="IPR050469">
    <property type="entry name" value="Diguanylate_Cyclase"/>
</dbReference>
<dbReference type="GO" id="GO:0043709">
    <property type="term" value="P:cell adhesion involved in single-species biofilm formation"/>
    <property type="evidence" value="ECO:0007669"/>
    <property type="project" value="TreeGrafter"/>
</dbReference>
<proteinExistence type="predicted"/>
<feature type="coiled-coil region" evidence="3">
    <location>
        <begin position="142"/>
        <end position="176"/>
    </location>
</feature>
<sequence length="353" mass="39298">MNGRLHTSEGITLAQKALELMSTHDIAPTPQNYSVWIAYASDSIPELCEALQKQIDRGGPIDEEFCDELYDRFFTFRRIQDAVLDTGGAMSRELGAVVKTLEAAERDTAAYGEALAGASGQLDKATDAATFKKMVEGLVQATARMQRRSRDLEKRLQETTHEVDQLRHNLEKVREEAMTDALTGVANRKRFDEAMRKARRAAELQGEDFSLILCDIDHFKRFNDTWGHQTGDQIIRFVAACLCRFSKDYHVVSRYGGEEFGVVLPGTDLDEARTIAEKVRSTVESKRLLRKSTNEDLGHITVSLGVSEYHTGESIESLIERCDTNLYKSKQSGRNRITVDADTPGAEGGVAAA</sequence>
<evidence type="ECO:0000313" key="5">
    <source>
        <dbReference type="EMBL" id="TGY89582.1"/>
    </source>
</evidence>
<dbReference type="GO" id="GO:1902201">
    <property type="term" value="P:negative regulation of bacterial-type flagellum-dependent cell motility"/>
    <property type="evidence" value="ECO:0007669"/>
    <property type="project" value="TreeGrafter"/>
</dbReference>
<dbReference type="AlphaFoldDB" id="A0A4S2H2X8"/>
<dbReference type="FunFam" id="3.30.70.270:FF:000001">
    <property type="entry name" value="Diguanylate cyclase domain protein"/>
    <property type="match status" value="1"/>
</dbReference>
<evidence type="ECO:0000256" key="2">
    <source>
        <dbReference type="ARBA" id="ARBA00034247"/>
    </source>
</evidence>
<dbReference type="PANTHER" id="PTHR45138:SF9">
    <property type="entry name" value="DIGUANYLATE CYCLASE DGCM-RELATED"/>
    <property type="match status" value="1"/>
</dbReference>
<dbReference type="RefSeq" id="WP_135994081.1">
    <property type="nucleotide sequence ID" value="NZ_CP071057.1"/>
</dbReference>
<protein>
    <recommendedName>
        <fullName evidence="1">diguanylate cyclase</fullName>
        <ecNumber evidence="1">2.7.7.65</ecNumber>
    </recommendedName>
</protein>
<dbReference type="PROSITE" id="PS50887">
    <property type="entry name" value="GGDEF"/>
    <property type="match status" value="1"/>
</dbReference>
<gene>
    <name evidence="5" type="ORF">E5163_00080</name>
</gene>
<dbReference type="GO" id="GO:0005886">
    <property type="term" value="C:plasma membrane"/>
    <property type="evidence" value="ECO:0007669"/>
    <property type="project" value="TreeGrafter"/>
</dbReference>
<dbReference type="NCBIfam" id="TIGR00254">
    <property type="entry name" value="GGDEF"/>
    <property type="match status" value="1"/>
</dbReference>
<organism evidence="5 6">
    <name type="scientific">Marinicauda algicola</name>
    <dbReference type="NCBI Taxonomy" id="2029849"/>
    <lineage>
        <taxon>Bacteria</taxon>
        <taxon>Pseudomonadati</taxon>
        <taxon>Pseudomonadota</taxon>
        <taxon>Alphaproteobacteria</taxon>
        <taxon>Maricaulales</taxon>
        <taxon>Maricaulaceae</taxon>
        <taxon>Marinicauda</taxon>
    </lineage>
</organism>
<name>A0A4S2H2X8_9PROT</name>
<comment type="caution">
    <text evidence="5">The sequence shown here is derived from an EMBL/GenBank/DDBJ whole genome shotgun (WGS) entry which is preliminary data.</text>
</comment>
<dbReference type="InterPro" id="IPR000160">
    <property type="entry name" value="GGDEF_dom"/>
</dbReference>
<comment type="catalytic activity">
    <reaction evidence="2">
        <text>2 GTP = 3',3'-c-di-GMP + 2 diphosphate</text>
        <dbReference type="Rhea" id="RHEA:24898"/>
        <dbReference type="ChEBI" id="CHEBI:33019"/>
        <dbReference type="ChEBI" id="CHEBI:37565"/>
        <dbReference type="ChEBI" id="CHEBI:58805"/>
        <dbReference type="EC" id="2.7.7.65"/>
    </reaction>
</comment>
<dbReference type="GO" id="GO:0052621">
    <property type="term" value="F:diguanylate cyclase activity"/>
    <property type="evidence" value="ECO:0007669"/>
    <property type="project" value="UniProtKB-EC"/>
</dbReference>
<reference evidence="5 6" key="1">
    <citation type="journal article" date="2017" name="Int. J. Syst. Evol. Microbiol.">
        <title>Marinicauda algicola sp. nov., isolated from a marine red alga Rhodosorus marinus.</title>
        <authorList>
            <person name="Jeong S.E."/>
            <person name="Jeon S.H."/>
            <person name="Chun B.H."/>
            <person name="Kim D.W."/>
            <person name="Jeon C.O."/>
        </authorList>
    </citation>
    <scope>NUCLEOTIDE SEQUENCE [LARGE SCALE GENOMIC DNA]</scope>
    <source>
        <strain evidence="5 6">JCM 31718</strain>
    </source>
</reference>
<dbReference type="Pfam" id="PF00990">
    <property type="entry name" value="GGDEF"/>
    <property type="match status" value="1"/>
</dbReference>
<evidence type="ECO:0000313" key="6">
    <source>
        <dbReference type="Proteomes" id="UP000308054"/>
    </source>
</evidence>
<dbReference type="EC" id="2.7.7.65" evidence="1"/>
<keyword evidence="3" id="KW-0175">Coiled coil</keyword>
<accession>A0A4S2H2X8</accession>
<evidence type="ECO:0000256" key="3">
    <source>
        <dbReference type="SAM" id="Coils"/>
    </source>
</evidence>
<evidence type="ECO:0000259" key="4">
    <source>
        <dbReference type="PROSITE" id="PS50887"/>
    </source>
</evidence>
<dbReference type="SMART" id="SM00267">
    <property type="entry name" value="GGDEF"/>
    <property type="match status" value="1"/>
</dbReference>
<feature type="domain" description="GGDEF" evidence="4">
    <location>
        <begin position="207"/>
        <end position="342"/>
    </location>
</feature>
<keyword evidence="6" id="KW-1185">Reference proteome</keyword>
<evidence type="ECO:0000256" key="1">
    <source>
        <dbReference type="ARBA" id="ARBA00012528"/>
    </source>
</evidence>
<dbReference type="SUPFAM" id="SSF55073">
    <property type="entry name" value="Nucleotide cyclase"/>
    <property type="match status" value="1"/>
</dbReference>